<evidence type="ECO:0000256" key="1">
    <source>
        <dbReference type="ARBA" id="ARBA00023125"/>
    </source>
</evidence>
<dbReference type="PROSITE" id="PS51197">
    <property type="entry name" value="HTH_RRF2_2"/>
    <property type="match status" value="1"/>
</dbReference>
<dbReference type="InterPro" id="IPR036390">
    <property type="entry name" value="WH_DNA-bd_sf"/>
</dbReference>
<dbReference type="STRING" id="2325.TKV_c11570"/>
<dbReference type="EMBL" id="CP009170">
    <property type="protein sequence ID" value="AIS52328.1"/>
    <property type="molecule type" value="Genomic_DNA"/>
</dbReference>
<dbReference type="OrthoDB" id="9808360at2"/>
<organism evidence="2 3">
    <name type="scientific">Thermoanaerobacter kivui</name>
    <name type="common">Acetogenium kivui</name>
    <dbReference type="NCBI Taxonomy" id="2325"/>
    <lineage>
        <taxon>Bacteria</taxon>
        <taxon>Bacillati</taxon>
        <taxon>Bacillota</taxon>
        <taxon>Clostridia</taxon>
        <taxon>Thermoanaerobacterales</taxon>
        <taxon>Thermoanaerobacteraceae</taxon>
        <taxon>Thermoanaerobacter</taxon>
    </lineage>
</organism>
<dbReference type="PANTHER" id="PTHR33221:SF5">
    <property type="entry name" value="HTH-TYPE TRANSCRIPTIONAL REGULATOR ISCR"/>
    <property type="match status" value="1"/>
</dbReference>
<gene>
    <name evidence="2" type="primary">cymR</name>
    <name evidence="2" type="ORF">TKV_c11570</name>
</gene>
<dbReference type="KEGG" id="tki:TKV_c11570"/>
<dbReference type="GO" id="GO:0003700">
    <property type="term" value="F:DNA-binding transcription factor activity"/>
    <property type="evidence" value="ECO:0007669"/>
    <property type="project" value="TreeGrafter"/>
</dbReference>
<dbReference type="InterPro" id="IPR036388">
    <property type="entry name" value="WH-like_DNA-bd_sf"/>
</dbReference>
<protein>
    <submittedName>
        <fullName evidence="2">HTH-type transcriptional regulator CymR</fullName>
    </submittedName>
</protein>
<dbReference type="InterPro" id="IPR000944">
    <property type="entry name" value="Tscrpt_reg_Rrf2"/>
</dbReference>
<evidence type="ECO:0000313" key="2">
    <source>
        <dbReference type="EMBL" id="AIS52328.1"/>
    </source>
</evidence>
<dbReference type="Gene3D" id="1.10.10.10">
    <property type="entry name" value="Winged helix-like DNA-binding domain superfamily/Winged helix DNA-binding domain"/>
    <property type="match status" value="1"/>
</dbReference>
<proteinExistence type="predicted"/>
<name>A0A097ARA0_THEKI</name>
<dbReference type="AlphaFoldDB" id="A0A097ARA0"/>
<accession>A0A097ARA0</accession>
<dbReference type="Proteomes" id="UP000029669">
    <property type="component" value="Chromosome"/>
</dbReference>
<sequence length="149" mass="16572">MKLSTKGRYGIQAMFELALYYGEGPISLKTIAENEGLSEHYLEQLIAILRKAELVKSVRGAQGGYMLAAPPDKITVGDVIRTLEGSLAPADCVVEDTPFECSRAGGCPTKLVMERIRDSINKVIDSITLQDMVDDYRRLNQKSSFMYYI</sequence>
<dbReference type="PANTHER" id="PTHR33221">
    <property type="entry name" value="WINGED HELIX-TURN-HELIX TRANSCRIPTIONAL REGULATOR, RRF2 FAMILY"/>
    <property type="match status" value="1"/>
</dbReference>
<dbReference type="HOGENOM" id="CLU_107144_0_1_9"/>
<dbReference type="SUPFAM" id="SSF46785">
    <property type="entry name" value="Winged helix' DNA-binding domain"/>
    <property type="match status" value="1"/>
</dbReference>
<keyword evidence="3" id="KW-1185">Reference proteome</keyword>
<evidence type="ECO:0000313" key="3">
    <source>
        <dbReference type="Proteomes" id="UP000029669"/>
    </source>
</evidence>
<dbReference type="eggNOG" id="COG1959">
    <property type="taxonomic scope" value="Bacteria"/>
</dbReference>
<reference evidence="3" key="1">
    <citation type="journal article" date="2015" name="Genome Announc.">
        <title>Whole-Genome Sequences of 80 Environmental and Clinical Isolates of Burkholderia pseudomallei.</title>
        <authorList>
            <person name="Johnson S.L."/>
            <person name="Baker A.L."/>
            <person name="Chain P.S."/>
            <person name="Currie B.J."/>
            <person name="Daligault H.E."/>
            <person name="Davenport K.W."/>
            <person name="Davis C.B."/>
            <person name="Inglis T.J."/>
            <person name="Kaestli M."/>
            <person name="Koren S."/>
            <person name="Mayo M."/>
            <person name="Merritt A.J."/>
            <person name="Price E.P."/>
            <person name="Sarovich D.S."/>
            <person name="Warner J."/>
            <person name="Rosovitz M.J."/>
        </authorList>
    </citation>
    <scope>NUCLEOTIDE SEQUENCE [LARGE SCALE GENOMIC DNA]</scope>
    <source>
        <strain evidence="3">DSM 2030</strain>
    </source>
</reference>
<dbReference type="Pfam" id="PF02082">
    <property type="entry name" value="Rrf2"/>
    <property type="match status" value="1"/>
</dbReference>
<dbReference type="RefSeq" id="WP_049685101.1">
    <property type="nucleotide sequence ID" value="NZ_CP009170.1"/>
</dbReference>
<dbReference type="FunFam" id="1.10.10.10:FF:000164">
    <property type="entry name" value="Transcriptional regulator, Rrf2 family"/>
    <property type="match status" value="1"/>
</dbReference>
<dbReference type="GO" id="GO:0003677">
    <property type="term" value="F:DNA binding"/>
    <property type="evidence" value="ECO:0007669"/>
    <property type="project" value="UniProtKB-KW"/>
</dbReference>
<dbReference type="GO" id="GO:0005829">
    <property type="term" value="C:cytosol"/>
    <property type="evidence" value="ECO:0007669"/>
    <property type="project" value="TreeGrafter"/>
</dbReference>
<dbReference type="NCBIfam" id="TIGR00738">
    <property type="entry name" value="rrf2_super"/>
    <property type="match status" value="1"/>
</dbReference>
<keyword evidence="1" id="KW-0238">DNA-binding</keyword>